<dbReference type="InterPro" id="IPR046341">
    <property type="entry name" value="SET_dom_sf"/>
</dbReference>
<keyword evidence="3" id="KW-1185">Reference proteome</keyword>
<dbReference type="PROSITE" id="PS50005">
    <property type="entry name" value="TPR"/>
    <property type="match status" value="1"/>
</dbReference>
<dbReference type="SUPFAM" id="SSF82199">
    <property type="entry name" value="SET domain"/>
    <property type="match status" value="1"/>
</dbReference>
<dbReference type="PANTHER" id="PTHR47337:SF1">
    <property type="entry name" value="TETRATRICOPEPTIDE REPEAT (TPR)-LIKE SUPERFAMILY PROTEIN"/>
    <property type="match status" value="1"/>
</dbReference>
<dbReference type="Gene3D" id="2.170.270.10">
    <property type="entry name" value="SET domain"/>
    <property type="match status" value="1"/>
</dbReference>
<dbReference type="PROSITE" id="PS50280">
    <property type="entry name" value="SET"/>
    <property type="match status" value="1"/>
</dbReference>
<accession>A0AB40CEL1</accession>
<gene>
    <name evidence="4" type="primary">LOC120275740</name>
</gene>
<sequence length="801" mass="89834">MEKLKLMIPDDLKRMISESTPENLTSICSSLLDFFLSLPEFQRVVEELTDTELGLCRKSKESTLDFKRKGNECFSKRDYVKAINFYSQALRYAPMDAEDMGKNLVAVLYVNRASSMHNAGLLEESLRDCDRAIAIMPSYVKAWFRRGKASALLKNYEGAIRDFEVALHMENSTSGKGQIKEELEMILSYSNKTHGIDNPCNVPKWKEMDSSAERSPAALLCVSTPSKGRGMTSVNDIPPGSLVHSEEPLAAIVNKYSRETHCHFCFIEVPTDVVYCPSCTIPVYCSELCQEQARGIFIKKKQGDSIAWNLPVDLAKHVTDTISMGNVKSPLQDGNYEPFPEHKHECGGSPWSVVLPLDVVLAGRVLAKLIDKRRLSGETCKPVQNLVLAHNYLQIPLKSKLEMHIYGVVLSCCLKHHYGSDYPFTGSSVSQLVLLLAKIKVNSMAVVHMKSLDGYRGFKKSISHSHSRNAFTCSFEQIRVGQALYLNGSFFNHSCQPNVHSYFLSRRLYLRTTEYVHGGYPLEISYGPQVGEWDLHDRQELLKEQYSFECRCTGCSQLNLSDLVLNAFKCAKANCPGAVTEKTFFDILEDDSVQISDAYSSFKLSLPACHFDTVHGQYITEVASRLLKGRSAAHHINQGCCLSCGTDLDIESSSTVSKNAMIQIQRLKECIDSDEDPQILISDFLKSLSILRSVRHQYSKTIAQAEDIIAEAFVRLGEFGPALQHCQESIEILKKLFRRNHIVIGNELIKLSSIQISAGDRAAALSVIKRIEEIFSLYYGSHLVNVCPHVVRLQEEVINLN</sequence>
<dbReference type="Pfam" id="PF00856">
    <property type="entry name" value="SET"/>
    <property type="match status" value="1"/>
</dbReference>
<dbReference type="InterPro" id="IPR011990">
    <property type="entry name" value="TPR-like_helical_dom_sf"/>
</dbReference>
<feature type="domain" description="SET" evidence="2">
    <location>
        <begin position="217"/>
        <end position="527"/>
    </location>
</feature>
<reference evidence="4" key="1">
    <citation type="submission" date="2025-08" db="UniProtKB">
        <authorList>
            <consortium name="RefSeq"/>
        </authorList>
    </citation>
    <scope>IDENTIFICATION</scope>
</reference>
<dbReference type="Gene3D" id="1.25.40.10">
    <property type="entry name" value="Tetratricopeptide repeat domain"/>
    <property type="match status" value="2"/>
</dbReference>
<feature type="repeat" description="TPR" evidence="1">
    <location>
        <begin position="140"/>
        <end position="173"/>
    </location>
</feature>
<dbReference type="SUPFAM" id="SSF144232">
    <property type="entry name" value="HIT/MYND zinc finger-like"/>
    <property type="match status" value="1"/>
</dbReference>
<dbReference type="SUPFAM" id="SSF48452">
    <property type="entry name" value="TPR-like"/>
    <property type="match status" value="1"/>
</dbReference>
<organism evidence="3 4">
    <name type="scientific">Dioscorea cayennensis subsp. rotundata</name>
    <name type="common">White Guinea yam</name>
    <name type="synonym">Dioscorea rotundata</name>
    <dbReference type="NCBI Taxonomy" id="55577"/>
    <lineage>
        <taxon>Eukaryota</taxon>
        <taxon>Viridiplantae</taxon>
        <taxon>Streptophyta</taxon>
        <taxon>Embryophyta</taxon>
        <taxon>Tracheophyta</taxon>
        <taxon>Spermatophyta</taxon>
        <taxon>Magnoliopsida</taxon>
        <taxon>Liliopsida</taxon>
        <taxon>Dioscoreales</taxon>
        <taxon>Dioscoreaceae</taxon>
        <taxon>Dioscorea</taxon>
    </lineage>
</organism>
<keyword evidence="1" id="KW-0802">TPR repeat</keyword>
<name>A0AB40CEL1_DIOCR</name>
<dbReference type="GeneID" id="120275740"/>
<evidence type="ECO:0000313" key="3">
    <source>
        <dbReference type="Proteomes" id="UP001515500"/>
    </source>
</evidence>
<protein>
    <submittedName>
        <fullName evidence="4">SET and MYND domain-containing protein 4 isoform X1</fullName>
    </submittedName>
</protein>
<dbReference type="PANTHER" id="PTHR47337">
    <property type="entry name" value="TETRATRICOPEPTIDE REPEAT (TPR)-LIKE SUPERFAMILY PROTEIN"/>
    <property type="match status" value="1"/>
</dbReference>
<dbReference type="InterPro" id="IPR001214">
    <property type="entry name" value="SET_dom"/>
</dbReference>
<dbReference type="AlphaFoldDB" id="A0AB40CEL1"/>
<evidence type="ECO:0000256" key="1">
    <source>
        <dbReference type="PROSITE-ProRule" id="PRU00339"/>
    </source>
</evidence>
<evidence type="ECO:0000313" key="4">
    <source>
        <dbReference type="RefSeq" id="XP_039138360.1"/>
    </source>
</evidence>
<dbReference type="InterPro" id="IPR019734">
    <property type="entry name" value="TPR_rpt"/>
</dbReference>
<dbReference type="Proteomes" id="UP001515500">
    <property type="component" value="Chromosome 14"/>
</dbReference>
<proteinExistence type="predicted"/>
<dbReference type="SMART" id="SM00028">
    <property type="entry name" value="TPR"/>
    <property type="match status" value="4"/>
</dbReference>
<dbReference type="RefSeq" id="XP_039138360.1">
    <property type="nucleotide sequence ID" value="XM_039282426.1"/>
</dbReference>
<evidence type="ECO:0000259" key="2">
    <source>
        <dbReference type="PROSITE" id="PS50280"/>
    </source>
</evidence>